<protein>
    <submittedName>
        <fullName evidence="5">Uncharacterized protein</fullName>
    </submittedName>
</protein>
<evidence type="ECO:0000256" key="3">
    <source>
        <dbReference type="ARBA" id="ARBA00023242"/>
    </source>
</evidence>
<proteinExistence type="predicted"/>
<dbReference type="InterPro" id="IPR014612">
    <property type="entry name" value="Pop7/Rpp20"/>
</dbReference>
<reference evidence="5" key="1">
    <citation type="journal article" date="2020" name="Stud. Mycol.">
        <title>101 Dothideomycetes genomes: a test case for predicting lifestyles and emergence of pathogens.</title>
        <authorList>
            <person name="Haridas S."/>
            <person name="Albert R."/>
            <person name="Binder M."/>
            <person name="Bloem J."/>
            <person name="Labutti K."/>
            <person name="Salamov A."/>
            <person name="Andreopoulos B."/>
            <person name="Baker S."/>
            <person name="Barry K."/>
            <person name="Bills G."/>
            <person name="Bluhm B."/>
            <person name="Cannon C."/>
            <person name="Castanera R."/>
            <person name="Culley D."/>
            <person name="Daum C."/>
            <person name="Ezra D."/>
            <person name="Gonzalez J."/>
            <person name="Henrissat B."/>
            <person name="Kuo A."/>
            <person name="Liang C."/>
            <person name="Lipzen A."/>
            <person name="Lutzoni F."/>
            <person name="Magnuson J."/>
            <person name="Mondo S."/>
            <person name="Nolan M."/>
            <person name="Ohm R."/>
            <person name="Pangilinan J."/>
            <person name="Park H.-J."/>
            <person name="Ramirez L."/>
            <person name="Alfaro M."/>
            <person name="Sun H."/>
            <person name="Tritt A."/>
            <person name="Yoshinaga Y."/>
            <person name="Zwiers L.-H."/>
            <person name="Turgeon B."/>
            <person name="Goodwin S."/>
            <person name="Spatafora J."/>
            <person name="Crous P."/>
            <person name="Grigoriev I."/>
        </authorList>
    </citation>
    <scope>NUCLEOTIDE SEQUENCE</scope>
    <source>
        <strain evidence="5">CBS 123094</strain>
    </source>
</reference>
<comment type="subcellular location">
    <subcellularLocation>
        <location evidence="1">Nucleus</location>
    </subcellularLocation>
</comment>
<dbReference type="Gene3D" id="3.30.110.20">
    <property type="entry name" value="Alba-like domain"/>
    <property type="match status" value="1"/>
</dbReference>
<dbReference type="GO" id="GO:0001682">
    <property type="term" value="P:tRNA 5'-leader removal"/>
    <property type="evidence" value="ECO:0007669"/>
    <property type="project" value="InterPro"/>
</dbReference>
<keyword evidence="2" id="KW-0819">tRNA processing</keyword>
<evidence type="ECO:0000256" key="2">
    <source>
        <dbReference type="ARBA" id="ARBA00022694"/>
    </source>
</evidence>
<gene>
    <name evidence="5" type="ORF">P154DRAFT_614736</name>
</gene>
<feature type="region of interest" description="Disordered" evidence="4">
    <location>
        <begin position="232"/>
        <end position="257"/>
    </location>
</feature>
<dbReference type="AlphaFoldDB" id="A0A6A5X351"/>
<dbReference type="InterPro" id="IPR036882">
    <property type="entry name" value="Alba-like_dom_sf"/>
</dbReference>
<dbReference type="EMBL" id="ML977557">
    <property type="protein sequence ID" value="KAF2007343.1"/>
    <property type="molecule type" value="Genomic_DNA"/>
</dbReference>
<evidence type="ECO:0000313" key="6">
    <source>
        <dbReference type="Proteomes" id="UP000799779"/>
    </source>
</evidence>
<name>A0A6A5X351_9PLEO</name>
<keyword evidence="6" id="KW-1185">Reference proteome</keyword>
<dbReference type="OrthoDB" id="5416589at2759"/>
<feature type="compositionally biased region" description="Basic residues" evidence="4">
    <location>
        <begin position="248"/>
        <end position="257"/>
    </location>
</feature>
<dbReference type="GO" id="GO:0000171">
    <property type="term" value="F:ribonuclease MRP activity"/>
    <property type="evidence" value="ECO:0007669"/>
    <property type="project" value="TreeGrafter"/>
</dbReference>
<dbReference type="PANTHER" id="PTHR28256:SF1">
    <property type="entry name" value="RIBONUCLEASES P_MRP PROTEIN SUBUNIT POP7"/>
    <property type="match status" value="1"/>
</dbReference>
<dbReference type="GO" id="GO:0006364">
    <property type="term" value="P:rRNA processing"/>
    <property type="evidence" value="ECO:0007669"/>
    <property type="project" value="TreeGrafter"/>
</dbReference>
<dbReference type="Pfam" id="PF12328">
    <property type="entry name" value="Rpp20"/>
    <property type="match status" value="1"/>
</dbReference>
<evidence type="ECO:0000256" key="1">
    <source>
        <dbReference type="ARBA" id="ARBA00004123"/>
    </source>
</evidence>
<dbReference type="GO" id="GO:0000172">
    <property type="term" value="C:ribonuclease MRP complex"/>
    <property type="evidence" value="ECO:0007669"/>
    <property type="project" value="InterPro"/>
</dbReference>
<accession>A0A6A5X351</accession>
<organism evidence="5 6">
    <name type="scientific">Amniculicola lignicola CBS 123094</name>
    <dbReference type="NCBI Taxonomy" id="1392246"/>
    <lineage>
        <taxon>Eukaryota</taxon>
        <taxon>Fungi</taxon>
        <taxon>Dikarya</taxon>
        <taxon>Ascomycota</taxon>
        <taxon>Pezizomycotina</taxon>
        <taxon>Dothideomycetes</taxon>
        <taxon>Pleosporomycetidae</taxon>
        <taxon>Pleosporales</taxon>
        <taxon>Amniculicolaceae</taxon>
        <taxon>Amniculicola</taxon>
    </lineage>
</organism>
<evidence type="ECO:0000313" key="5">
    <source>
        <dbReference type="EMBL" id="KAF2007343.1"/>
    </source>
</evidence>
<keyword evidence="3" id="KW-0539">Nucleus</keyword>
<feature type="region of interest" description="Disordered" evidence="4">
    <location>
        <begin position="1"/>
        <end position="65"/>
    </location>
</feature>
<dbReference type="GO" id="GO:0005655">
    <property type="term" value="C:nucleolar ribonuclease P complex"/>
    <property type="evidence" value="ECO:0007669"/>
    <property type="project" value="InterPro"/>
</dbReference>
<evidence type="ECO:0000256" key="4">
    <source>
        <dbReference type="SAM" id="MobiDB-lite"/>
    </source>
</evidence>
<dbReference type="GO" id="GO:0003723">
    <property type="term" value="F:RNA binding"/>
    <property type="evidence" value="ECO:0007669"/>
    <property type="project" value="TreeGrafter"/>
</dbReference>
<dbReference type="GO" id="GO:0034965">
    <property type="term" value="P:intronic box C/D snoRNA processing"/>
    <property type="evidence" value="ECO:0007669"/>
    <property type="project" value="TreeGrafter"/>
</dbReference>
<dbReference type="GO" id="GO:0000294">
    <property type="term" value="P:nuclear-transcribed mRNA catabolic process, RNase MRP-dependent"/>
    <property type="evidence" value="ECO:0007669"/>
    <property type="project" value="TreeGrafter"/>
</dbReference>
<dbReference type="Proteomes" id="UP000799779">
    <property type="component" value="Unassembled WGS sequence"/>
</dbReference>
<dbReference type="InterPro" id="IPR020241">
    <property type="entry name" value="RNase_P/MRP_Pop7_fungi"/>
</dbReference>
<sequence length="282" mass="30189">MSLPPPSKKRARPTTPNPTPSDASTPHISYPPTKKQKQPRLPPNTKISKRPIHRPSIPHASTSSASPKTLYITANSPFIPAIKRVRKLLSSVAHRAAQSQAAQPVLTFNPGDDASRVLRANGRLQAGDVERVVAEEGRRKLGPGGGSGKGNGRKEEVAGEKVYVKATGKAIERALEIGVYFQGEADCRVGVEIGSVRVVDDVEVVEGEGEGEGEHDTMEVDRGVANGENVEGMEVANGGGEKEDQGKKKTGKVKKRAKKFEGEIPETRIRTLSSVTVSISLR</sequence>
<dbReference type="PANTHER" id="PTHR28256">
    <property type="entry name" value="RIBONUCLEASES P/MRP PROTEIN SUBUNIT POP7"/>
    <property type="match status" value="1"/>
</dbReference>
<dbReference type="GO" id="GO:0004526">
    <property type="term" value="F:ribonuclease P activity"/>
    <property type="evidence" value="ECO:0007669"/>
    <property type="project" value="TreeGrafter"/>
</dbReference>